<keyword evidence="3 7" id="KW-1003">Cell membrane</keyword>
<dbReference type="InterPro" id="IPR004299">
    <property type="entry name" value="MBOAT_fam"/>
</dbReference>
<evidence type="ECO:0000313" key="10">
    <source>
        <dbReference type="EMBL" id="SFT41562.1"/>
    </source>
</evidence>
<organism evidence="10 11">
    <name type="scientific">Algoriphagus locisalis</name>
    <dbReference type="NCBI Taxonomy" id="305507"/>
    <lineage>
        <taxon>Bacteria</taxon>
        <taxon>Pseudomonadati</taxon>
        <taxon>Bacteroidota</taxon>
        <taxon>Cytophagia</taxon>
        <taxon>Cytophagales</taxon>
        <taxon>Cyclobacteriaceae</taxon>
        <taxon>Algoriphagus</taxon>
    </lineage>
</organism>
<feature type="transmembrane region" description="Helical" evidence="9">
    <location>
        <begin position="216"/>
        <end position="233"/>
    </location>
</feature>
<keyword evidence="6 7" id="KW-0472">Membrane</keyword>
<feature type="transmembrane region" description="Helical" evidence="9">
    <location>
        <begin position="6"/>
        <end position="23"/>
    </location>
</feature>
<accession>A0A1I6XU60</accession>
<dbReference type="InterPro" id="IPR028362">
    <property type="entry name" value="AlgI"/>
</dbReference>
<evidence type="ECO:0000256" key="2">
    <source>
        <dbReference type="ARBA" id="ARBA00010323"/>
    </source>
</evidence>
<evidence type="ECO:0000256" key="9">
    <source>
        <dbReference type="SAM" id="Phobius"/>
    </source>
</evidence>
<proteinExistence type="inferred from homology"/>
<dbReference type="Pfam" id="PF03062">
    <property type="entry name" value="MBOAT"/>
    <property type="match status" value="1"/>
</dbReference>
<dbReference type="InterPro" id="IPR051085">
    <property type="entry name" value="MB_O-acyltransferase"/>
</dbReference>
<dbReference type="RefSeq" id="WP_244545430.1">
    <property type="nucleotide sequence ID" value="NZ_FPBF01000001.1"/>
</dbReference>
<protein>
    <submittedName>
        <fullName evidence="10">D-alanyl-lipoteichoic acid acyltransferase DltB, MBOAT superfamily</fullName>
    </submittedName>
</protein>
<feature type="transmembrane region" description="Helical" evidence="9">
    <location>
        <begin position="140"/>
        <end position="159"/>
    </location>
</feature>
<evidence type="ECO:0000313" key="11">
    <source>
        <dbReference type="Proteomes" id="UP000199673"/>
    </source>
</evidence>
<dbReference type="PANTHER" id="PTHR13285:SF18">
    <property type="entry name" value="PROTEIN-CYSTEINE N-PALMITOYLTRANSFERASE RASP"/>
    <property type="match status" value="1"/>
</dbReference>
<dbReference type="PANTHER" id="PTHR13285">
    <property type="entry name" value="ACYLTRANSFERASE"/>
    <property type="match status" value="1"/>
</dbReference>
<evidence type="ECO:0000256" key="4">
    <source>
        <dbReference type="ARBA" id="ARBA00022692"/>
    </source>
</evidence>
<feature type="region of interest" description="Disordered" evidence="8">
    <location>
        <begin position="89"/>
        <end position="112"/>
    </location>
</feature>
<keyword evidence="11" id="KW-1185">Reference proteome</keyword>
<dbReference type="GO" id="GO:0042121">
    <property type="term" value="P:alginic acid biosynthetic process"/>
    <property type="evidence" value="ECO:0007669"/>
    <property type="project" value="InterPro"/>
</dbReference>
<dbReference type="GO" id="GO:0016746">
    <property type="term" value="F:acyltransferase activity"/>
    <property type="evidence" value="ECO:0007669"/>
    <property type="project" value="UniProtKB-KW"/>
</dbReference>
<feature type="transmembrane region" description="Helical" evidence="9">
    <location>
        <begin position="478"/>
        <end position="497"/>
    </location>
</feature>
<evidence type="ECO:0000256" key="3">
    <source>
        <dbReference type="ARBA" id="ARBA00022475"/>
    </source>
</evidence>
<evidence type="ECO:0000256" key="5">
    <source>
        <dbReference type="ARBA" id="ARBA00022989"/>
    </source>
</evidence>
<keyword evidence="7 10" id="KW-0012">Acyltransferase</keyword>
<dbReference type="PIRSF" id="PIRSF500217">
    <property type="entry name" value="AlgI"/>
    <property type="match status" value="1"/>
</dbReference>
<evidence type="ECO:0000256" key="8">
    <source>
        <dbReference type="SAM" id="MobiDB-lite"/>
    </source>
</evidence>
<feature type="transmembrane region" description="Helical" evidence="9">
    <location>
        <begin position="394"/>
        <end position="412"/>
    </location>
</feature>
<feature type="transmembrane region" description="Helical" evidence="9">
    <location>
        <begin position="513"/>
        <end position="531"/>
    </location>
</feature>
<feature type="compositionally biased region" description="Basic and acidic residues" evidence="8">
    <location>
        <begin position="91"/>
        <end position="102"/>
    </location>
</feature>
<evidence type="ECO:0000256" key="6">
    <source>
        <dbReference type="ARBA" id="ARBA00023136"/>
    </source>
</evidence>
<name>A0A1I6XU60_9BACT</name>
<reference evidence="11" key="1">
    <citation type="submission" date="2016-10" db="EMBL/GenBank/DDBJ databases">
        <authorList>
            <person name="Varghese N."/>
            <person name="Submissions S."/>
        </authorList>
    </citation>
    <scope>NUCLEOTIDE SEQUENCE [LARGE SCALE GENOMIC DNA]</scope>
    <source>
        <strain evidence="11">DSM 23445</strain>
    </source>
</reference>
<comment type="similarity">
    <text evidence="2 7">Belongs to the membrane-bound acyltransferase family.</text>
</comment>
<keyword evidence="7 10" id="KW-0808">Transferase</keyword>
<keyword evidence="5 9" id="KW-1133">Transmembrane helix</keyword>
<dbReference type="Proteomes" id="UP000199673">
    <property type="component" value="Unassembled WGS sequence"/>
</dbReference>
<evidence type="ECO:0000256" key="7">
    <source>
        <dbReference type="PIRNR" id="PIRNR016636"/>
    </source>
</evidence>
<comment type="subcellular location">
    <subcellularLocation>
        <location evidence="1">Cell membrane</location>
        <topology evidence="1">Multi-pass membrane protein</topology>
    </subcellularLocation>
</comment>
<dbReference type="AlphaFoldDB" id="A0A1I6XU60"/>
<feature type="transmembrane region" description="Helical" evidence="9">
    <location>
        <begin position="433"/>
        <end position="450"/>
    </location>
</feature>
<dbReference type="EMBL" id="FPBF01000001">
    <property type="protein sequence ID" value="SFT41562.1"/>
    <property type="molecule type" value="Genomic_DNA"/>
</dbReference>
<feature type="transmembrane region" description="Helical" evidence="9">
    <location>
        <begin position="179"/>
        <end position="195"/>
    </location>
</feature>
<gene>
    <name evidence="10" type="ORF">SAMN04489724_0657</name>
</gene>
<sequence>MLFNSYEYLIFLPVVFLLYWYVFSKNLKARNLFLLAASYLFYGWWDWRFLGLIALSSAVDYWCGLQLGPVTSSDNRVISTDSVVISTNGRNPKDSSIKEKEISPSAGSSRNDLNAKSFRSAAVEEISKSKIFSLFNGRKLYLTISLLFNLGLLAFFKYFNFFIESTTDLISFLGFQPNIHTLNIILPVGISFYTFQTLSYTIDAYRGKLEPTKDPIAFFAYVSFFPQLVAGPIERASNLLPQFFQKKSFDYTMAMDGMRQILWGLFMKVVIADNCAVFVNQAFNNPESQLASNLLIGAVFFSFQIYGDFAGYSNIAIGTGKLFGFHLMQNFAFPYFSRDIAEFWRRWHISLSTWFRDYLYIPLGGSKGSKFQSLRNILIIFLVSGFWHGANWTFIAWGGINAVLFIPLFWFGKNRVHLGIVAQNRAFPTFYELGQVLLTFSVTTLAWIFFRSPDLSTAGTYLSQLFSASILTKPQMDIRVYLFICWVLIFIILEWMGRREEYAIQKMAFSKPALIRYGLYYGLVMAVFLFARKEQEFIYFQF</sequence>
<keyword evidence="4 9" id="KW-0812">Transmembrane</keyword>
<feature type="transmembrane region" description="Helical" evidence="9">
    <location>
        <begin position="290"/>
        <end position="309"/>
    </location>
</feature>
<evidence type="ECO:0000256" key="1">
    <source>
        <dbReference type="ARBA" id="ARBA00004651"/>
    </source>
</evidence>
<feature type="transmembrane region" description="Helical" evidence="9">
    <location>
        <begin position="261"/>
        <end position="283"/>
    </location>
</feature>
<dbReference type="GO" id="GO:0005886">
    <property type="term" value="C:plasma membrane"/>
    <property type="evidence" value="ECO:0007669"/>
    <property type="project" value="UniProtKB-SubCell"/>
</dbReference>
<dbReference type="STRING" id="305507.SAMN04489724_0657"/>
<dbReference type="InterPro" id="IPR024194">
    <property type="entry name" value="Ac/AlaTfrase_AlgI/DltB"/>
</dbReference>
<dbReference type="PIRSF" id="PIRSF016636">
    <property type="entry name" value="AlgI_DltB"/>
    <property type="match status" value="1"/>
</dbReference>